<dbReference type="EMBL" id="JBJQOH010000001">
    <property type="protein sequence ID" value="KAL3700952.1"/>
    <property type="molecule type" value="Genomic_DNA"/>
</dbReference>
<organism evidence="1 2">
    <name type="scientific">Riccia sorocarpa</name>
    <dbReference type="NCBI Taxonomy" id="122646"/>
    <lineage>
        <taxon>Eukaryota</taxon>
        <taxon>Viridiplantae</taxon>
        <taxon>Streptophyta</taxon>
        <taxon>Embryophyta</taxon>
        <taxon>Marchantiophyta</taxon>
        <taxon>Marchantiopsida</taxon>
        <taxon>Marchantiidae</taxon>
        <taxon>Marchantiales</taxon>
        <taxon>Ricciaceae</taxon>
        <taxon>Riccia</taxon>
    </lineage>
</organism>
<gene>
    <name evidence="1" type="ORF">R1sor_018974</name>
</gene>
<dbReference type="AlphaFoldDB" id="A0ABD3IBD4"/>
<keyword evidence="2" id="KW-1185">Reference proteome</keyword>
<comment type="caution">
    <text evidence="1">The sequence shown here is derived from an EMBL/GenBank/DDBJ whole genome shotgun (WGS) entry which is preliminary data.</text>
</comment>
<sequence>MFRKILKDGVVTGLPNQLEKHLSKLKSDFCVLCAKGKLIRRSFECKEPLQSPRFLERLHGDICGPIDPPSGPFRFDELVFLGLGEDQKKQQEIPRQVYFPHDWPENRSVQIDPPTKQCEQEVQRLLSHNRAA</sequence>
<proteinExistence type="predicted"/>
<name>A0ABD3IBD4_9MARC</name>
<evidence type="ECO:0000313" key="1">
    <source>
        <dbReference type="EMBL" id="KAL3700952.1"/>
    </source>
</evidence>
<accession>A0ABD3IBD4</accession>
<dbReference type="Proteomes" id="UP001633002">
    <property type="component" value="Unassembled WGS sequence"/>
</dbReference>
<reference evidence="1 2" key="1">
    <citation type="submission" date="2024-09" db="EMBL/GenBank/DDBJ databases">
        <title>Chromosome-scale assembly of Riccia sorocarpa.</title>
        <authorList>
            <person name="Paukszto L."/>
        </authorList>
    </citation>
    <scope>NUCLEOTIDE SEQUENCE [LARGE SCALE GENOMIC DNA]</scope>
    <source>
        <strain evidence="1">LP-2024</strain>
        <tissue evidence="1">Aerial parts of the thallus</tissue>
    </source>
</reference>
<evidence type="ECO:0000313" key="2">
    <source>
        <dbReference type="Proteomes" id="UP001633002"/>
    </source>
</evidence>
<protein>
    <submittedName>
        <fullName evidence="1">Uncharacterized protein</fullName>
    </submittedName>
</protein>